<organism evidence="5 6">
    <name type="scientific">Dreissena polymorpha</name>
    <name type="common">Zebra mussel</name>
    <name type="synonym">Mytilus polymorpha</name>
    <dbReference type="NCBI Taxonomy" id="45954"/>
    <lineage>
        <taxon>Eukaryota</taxon>
        <taxon>Metazoa</taxon>
        <taxon>Spiralia</taxon>
        <taxon>Lophotrochozoa</taxon>
        <taxon>Mollusca</taxon>
        <taxon>Bivalvia</taxon>
        <taxon>Autobranchia</taxon>
        <taxon>Heteroconchia</taxon>
        <taxon>Euheterodonta</taxon>
        <taxon>Imparidentia</taxon>
        <taxon>Neoheterodontei</taxon>
        <taxon>Myida</taxon>
        <taxon>Dreissenoidea</taxon>
        <taxon>Dreissenidae</taxon>
        <taxon>Dreissena</taxon>
    </lineage>
</organism>
<dbReference type="GO" id="GO:0003735">
    <property type="term" value="F:structural constituent of ribosome"/>
    <property type="evidence" value="ECO:0007669"/>
    <property type="project" value="InterPro"/>
</dbReference>
<evidence type="ECO:0000313" key="6">
    <source>
        <dbReference type="Proteomes" id="UP000828390"/>
    </source>
</evidence>
<dbReference type="PANTHER" id="PTHR21569:SF1">
    <property type="entry name" value="SMALL RIBOSOMAL SUBUNIT PROTEIN US9M"/>
    <property type="match status" value="1"/>
</dbReference>
<gene>
    <name evidence="5" type="ORF">DPMN_046548</name>
</gene>
<dbReference type="SUPFAM" id="SSF54211">
    <property type="entry name" value="Ribosomal protein S5 domain 2-like"/>
    <property type="match status" value="1"/>
</dbReference>
<dbReference type="Pfam" id="PF00380">
    <property type="entry name" value="Ribosomal_S9"/>
    <property type="match status" value="1"/>
</dbReference>
<dbReference type="InterPro" id="IPR000754">
    <property type="entry name" value="Ribosomal_uS9"/>
</dbReference>
<dbReference type="PANTHER" id="PTHR21569">
    <property type="entry name" value="RIBOSOMAL PROTEIN S9"/>
    <property type="match status" value="1"/>
</dbReference>
<evidence type="ECO:0000313" key="5">
    <source>
        <dbReference type="EMBL" id="KAH3739858.1"/>
    </source>
</evidence>
<dbReference type="InterPro" id="IPR014721">
    <property type="entry name" value="Ribsml_uS5_D2-typ_fold_subgr"/>
</dbReference>
<sequence>MSFTTLRLYRHLNLLQFATSESTYNRRALFHQSHCCQQNKNVPAQGRDGLVGSETSTVPKAFSRTQMITRSMERFIKHLQGEELKRQRDIAEYELGKRHLANMMGLDEGQEMTQEDVKKCIEYLFPSGLFNKQARPMMEHPLVLRPRVQIAEHDEEGRPKHYLHYTMKPTFYELLHKAAVKYERLKGFDGGQEGNLSVNTTASEEIEFEMLEWIPYAEFKDLFKPEKISEADYKRFLTLFSRLREHPLGHMECDFVKTFLRVRQAADSGEKKKLLPIKDEDGRLFVIERGFKKTAKAYVSLKNNGSGQWNINGKDLTYFEDVLYRQVVMWPLQLCNVIDRYDVSVRVTGSGISGQAQAIRLGVSRCLSAFMSQELVEKMRIAGLLTRDPRRRERKKPGQEKARKPFTWLRR</sequence>
<keyword evidence="3" id="KW-0687">Ribonucleoprotein</keyword>
<evidence type="ECO:0000256" key="4">
    <source>
        <dbReference type="SAM" id="MobiDB-lite"/>
    </source>
</evidence>
<dbReference type="OrthoDB" id="10254627at2759"/>
<dbReference type="Gene3D" id="3.30.230.10">
    <property type="match status" value="1"/>
</dbReference>
<keyword evidence="6" id="KW-1185">Reference proteome</keyword>
<reference evidence="5" key="2">
    <citation type="submission" date="2020-11" db="EMBL/GenBank/DDBJ databases">
        <authorList>
            <person name="McCartney M.A."/>
            <person name="Auch B."/>
            <person name="Kono T."/>
            <person name="Mallez S."/>
            <person name="Becker A."/>
            <person name="Gohl D.M."/>
            <person name="Silverstein K.A.T."/>
            <person name="Koren S."/>
            <person name="Bechman K.B."/>
            <person name="Herman A."/>
            <person name="Abrahante J.E."/>
            <person name="Garbe J."/>
        </authorList>
    </citation>
    <scope>NUCLEOTIDE SEQUENCE</scope>
    <source>
        <strain evidence="5">Duluth1</strain>
        <tissue evidence="5">Whole animal</tissue>
    </source>
</reference>
<feature type="region of interest" description="Disordered" evidence="4">
    <location>
        <begin position="387"/>
        <end position="411"/>
    </location>
</feature>
<dbReference type="EMBL" id="JAIWYP010000011">
    <property type="protein sequence ID" value="KAH3739858.1"/>
    <property type="molecule type" value="Genomic_DNA"/>
</dbReference>
<accession>A0A9D4D6D4</accession>
<dbReference type="Proteomes" id="UP000828390">
    <property type="component" value="Unassembled WGS sequence"/>
</dbReference>
<evidence type="ECO:0000256" key="2">
    <source>
        <dbReference type="ARBA" id="ARBA00022980"/>
    </source>
</evidence>
<dbReference type="GO" id="GO:0005763">
    <property type="term" value="C:mitochondrial small ribosomal subunit"/>
    <property type="evidence" value="ECO:0007669"/>
    <property type="project" value="TreeGrafter"/>
</dbReference>
<comment type="similarity">
    <text evidence="1">Belongs to the universal ribosomal protein uS9 family.</text>
</comment>
<evidence type="ECO:0000256" key="3">
    <source>
        <dbReference type="ARBA" id="ARBA00023274"/>
    </source>
</evidence>
<comment type="caution">
    <text evidence="5">The sequence shown here is derived from an EMBL/GenBank/DDBJ whole genome shotgun (WGS) entry which is preliminary data.</text>
</comment>
<dbReference type="AlphaFoldDB" id="A0A9D4D6D4"/>
<name>A0A9D4D6D4_DREPO</name>
<feature type="compositionally biased region" description="Basic and acidic residues" evidence="4">
    <location>
        <begin position="387"/>
        <end position="403"/>
    </location>
</feature>
<evidence type="ECO:0000256" key="1">
    <source>
        <dbReference type="ARBA" id="ARBA00005251"/>
    </source>
</evidence>
<keyword evidence="2" id="KW-0689">Ribosomal protein</keyword>
<dbReference type="GO" id="GO:0003723">
    <property type="term" value="F:RNA binding"/>
    <property type="evidence" value="ECO:0007669"/>
    <property type="project" value="TreeGrafter"/>
</dbReference>
<dbReference type="GO" id="GO:0006412">
    <property type="term" value="P:translation"/>
    <property type="evidence" value="ECO:0007669"/>
    <property type="project" value="InterPro"/>
</dbReference>
<proteinExistence type="inferred from homology"/>
<evidence type="ECO:0008006" key="7">
    <source>
        <dbReference type="Google" id="ProtNLM"/>
    </source>
</evidence>
<protein>
    <recommendedName>
        <fullName evidence="7">Mitochondrial ribosomal protein S9</fullName>
    </recommendedName>
</protein>
<reference evidence="5" key="1">
    <citation type="journal article" date="2019" name="bioRxiv">
        <title>The Genome of the Zebra Mussel, Dreissena polymorpha: A Resource for Invasive Species Research.</title>
        <authorList>
            <person name="McCartney M.A."/>
            <person name="Auch B."/>
            <person name="Kono T."/>
            <person name="Mallez S."/>
            <person name="Zhang Y."/>
            <person name="Obille A."/>
            <person name="Becker A."/>
            <person name="Abrahante J.E."/>
            <person name="Garbe J."/>
            <person name="Badalamenti J.P."/>
            <person name="Herman A."/>
            <person name="Mangelson H."/>
            <person name="Liachko I."/>
            <person name="Sullivan S."/>
            <person name="Sone E.D."/>
            <person name="Koren S."/>
            <person name="Silverstein K.A.T."/>
            <person name="Beckman K.B."/>
            <person name="Gohl D.M."/>
        </authorList>
    </citation>
    <scope>NUCLEOTIDE SEQUENCE</scope>
    <source>
        <strain evidence="5">Duluth1</strain>
        <tissue evidence="5">Whole animal</tissue>
    </source>
</reference>
<dbReference type="InterPro" id="IPR020568">
    <property type="entry name" value="Ribosomal_Su5_D2-typ_SF"/>
</dbReference>